<sequence>MRITFFKYSLILLVLFILEWWLLNYSPLLPENIPGTTVSVTGFLLAVTIIIIFIVAQKEFLKKNTRVGVLKLTLLCSGICLVAELVFQSLRLFFVVDATEYDYIKYFILGTFGVTLFYSLLALVIAFIIKKREMLS</sequence>
<comment type="caution">
    <text evidence="2">The sequence shown here is derived from an EMBL/GenBank/DDBJ whole genome shotgun (WGS) entry which is preliminary data.</text>
</comment>
<dbReference type="EMBL" id="SNWP01000010">
    <property type="protein sequence ID" value="TDO28803.1"/>
    <property type="molecule type" value="Genomic_DNA"/>
</dbReference>
<organism evidence="2 3">
    <name type="scientific">Sediminibacterium goheungense</name>
    <dbReference type="NCBI Taxonomy" id="1086393"/>
    <lineage>
        <taxon>Bacteria</taxon>
        <taxon>Pseudomonadati</taxon>
        <taxon>Bacteroidota</taxon>
        <taxon>Chitinophagia</taxon>
        <taxon>Chitinophagales</taxon>
        <taxon>Chitinophagaceae</taxon>
        <taxon>Sediminibacterium</taxon>
    </lineage>
</organism>
<dbReference type="Proteomes" id="UP000295741">
    <property type="component" value="Unassembled WGS sequence"/>
</dbReference>
<evidence type="ECO:0000313" key="3">
    <source>
        <dbReference type="Proteomes" id="UP000295741"/>
    </source>
</evidence>
<keyword evidence="1" id="KW-0472">Membrane</keyword>
<keyword evidence="1" id="KW-1133">Transmembrane helix</keyword>
<gene>
    <name evidence="2" type="ORF">BC659_0883</name>
</gene>
<dbReference type="AlphaFoldDB" id="A0A4R6J0W7"/>
<keyword evidence="3" id="KW-1185">Reference proteome</keyword>
<protein>
    <submittedName>
        <fullName evidence="2">Uncharacterized protein</fullName>
    </submittedName>
</protein>
<feature type="transmembrane region" description="Helical" evidence="1">
    <location>
        <begin position="107"/>
        <end position="129"/>
    </location>
</feature>
<evidence type="ECO:0000256" key="1">
    <source>
        <dbReference type="SAM" id="Phobius"/>
    </source>
</evidence>
<feature type="transmembrane region" description="Helical" evidence="1">
    <location>
        <begin position="35"/>
        <end position="56"/>
    </location>
</feature>
<evidence type="ECO:0000313" key="2">
    <source>
        <dbReference type="EMBL" id="TDO28803.1"/>
    </source>
</evidence>
<dbReference type="RefSeq" id="WP_133473425.1">
    <property type="nucleotide sequence ID" value="NZ_SNWP01000010.1"/>
</dbReference>
<feature type="transmembrane region" description="Helical" evidence="1">
    <location>
        <begin position="5"/>
        <end position="23"/>
    </location>
</feature>
<proteinExistence type="predicted"/>
<feature type="transmembrane region" description="Helical" evidence="1">
    <location>
        <begin position="68"/>
        <end position="87"/>
    </location>
</feature>
<name>A0A4R6J0W7_9BACT</name>
<keyword evidence="1" id="KW-0812">Transmembrane</keyword>
<accession>A0A4R6J0W7</accession>
<reference evidence="2 3" key="1">
    <citation type="submission" date="2019-03" db="EMBL/GenBank/DDBJ databases">
        <title>Genomic Encyclopedia of Archaeal and Bacterial Type Strains, Phase II (KMG-II): from individual species to whole genera.</title>
        <authorList>
            <person name="Goeker M."/>
        </authorList>
    </citation>
    <scope>NUCLEOTIDE SEQUENCE [LARGE SCALE GENOMIC DNA]</scope>
    <source>
        <strain evidence="2 3">DSM 28323</strain>
    </source>
</reference>